<accession>A0ABP9TGT3</accession>
<evidence type="ECO:0000313" key="4">
    <source>
        <dbReference type="Proteomes" id="UP001499878"/>
    </source>
</evidence>
<dbReference type="PANTHER" id="PTHR22946">
    <property type="entry name" value="DIENELACTONE HYDROLASE DOMAIN-CONTAINING PROTEIN-RELATED"/>
    <property type="match status" value="1"/>
</dbReference>
<comment type="similarity">
    <text evidence="1">Belongs to the AB hydrolase superfamily.</text>
</comment>
<dbReference type="SUPFAM" id="SSF53474">
    <property type="entry name" value="alpha/beta-Hydrolases"/>
    <property type="match status" value="1"/>
</dbReference>
<evidence type="ECO:0000256" key="1">
    <source>
        <dbReference type="ARBA" id="ARBA00008645"/>
    </source>
</evidence>
<dbReference type="Gene3D" id="3.40.50.1820">
    <property type="entry name" value="alpha/beta hydrolase"/>
    <property type="match status" value="1"/>
</dbReference>
<keyword evidence="4" id="KW-1185">Reference proteome</keyword>
<gene>
    <name evidence="3" type="ORF">GCM10023323_66260</name>
</gene>
<comment type="caution">
    <text evidence="3">The sequence shown here is derived from an EMBL/GenBank/DDBJ whole genome shotgun (WGS) entry which is preliminary data.</text>
</comment>
<dbReference type="InterPro" id="IPR001375">
    <property type="entry name" value="Peptidase_S9_cat"/>
</dbReference>
<protein>
    <submittedName>
        <fullName evidence="3">Prolyl oligopeptidase family serine peptidase</fullName>
    </submittedName>
</protein>
<reference evidence="4" key="1">
    <citation type="journal article" date="2019" name="Int. J. Syst. Evol. Microbiol.">
        <title>The Global Catalogue of Microorganisms (GCM) 10K type strain sequencing project: providing services to taxonomists for standard genome sequencing and annotation.</title>
        <authorList>
            <consortium name="The Broad Institute Genomics Platform"/>
            <consortium name="The Broad Institute Genome Sequencing Center for Infectious Disease"/>
            <person name="Wu L."/>
            <person name="Ma J."/>
        </authorList>
    </citation>
    <scope>NUCLEOTIDE SEQUENCE [LARGE SCALE GENOMIC DNA]</scope>
    <source>
        <strain evidence="4">JCM 18306</strain>
    </source>
</reference>
<dbReference type="RefSeq" id="WP_345636883.1">
    <property type="nucleotide sequence ID" value="NZ_BAABJR010000023.1"/>
</dbReference>
<dbReference type="Pfam" id="PF00326">
    <property type="entry name" value="Peptidase_S9"/>
    <property type="match status" value="1"/>
</dbReference>
<dbReference type="EMBL" id="BAABJR010000023">
    <property type="protein sequence ID" value="GAA5215798.1"/>
    <property type="molecule type" value="Genomic_DNA"/>
</dbReference>
<name>A0ABP9TGT3_9ACTN</name>
<dbReference type="InterPro" id="IPR029058">
    <property type="entry name" value="AB_hydrolase_fold"/>
</dbReference>
<evidence type="ECO:0000313" key="3">
    <source>
        <dbReference type="EMBL" id="GAA5215798.1"/>
    </source>
</evidence>
<dbReference type="InterPro" id="IPR050261">
    <property type="entry name" value="FrsA_esterase"/>
</dbReference>
<proteinExistence type="inferred from homology"/>
<dbReference type="PANTHER" id="PTHR22946:SF12">
    <property type="entry name" value="CONIDIAL PIGMENT BIOSYNTHESIS PROTEIN AYG1 (AFU_ORTHOLOGUE AFUA_2G17550)"/>
    <property type="match status" value="1"/>
</dbReference>
<sequence length="392" mass="43359">MFEYFPGNYVWNLSLNLALSTGAVIDEVDEACRPLLTAGPEEASTERFFESWCGVARRLAGLADADAAAGRSYSAAARYRRAAVYFLTAERMQKHGYAPRAQAYTSGLDCFRKAVTLGKENCEFVEVPYQDDQGDRSLPGLLVKARTAGRNPIVVFFNGLDSTKEMVYGTGIAQELARRGVSTLIIDQPGSGESLRLRSMTGFAESERYGTACVDYLETRSDCDPARIGVAAWSLGGYYAPRAAAFEPRFSLCVAWGAIYDWSELQRRRLQQDNPHAAEKSVPHFVEHLLWVFGKDSADDFLEFAGSMSLAEVSDRIRVPFLVLHGVNDRQVPVDMAHKQYDAAVNSPRRELKIMTEKDGGIEHVAADNISPTTSYIADWIADVYGTAQAQR</sequence>
<organism evidence="3 4">
    <name type="scientific">Streptomyces thinghirensis</name>
    <dbReference type="NCBI Taxonomy" id="551547"/>
    <lineage>
        <taxon>Bacteria</taxon>
        <taxon>Bacillati</taxon>
        <taxon>Actinomycetota</taxon>
        <taxon>Actinomycetes</taxon>
        <taxon>Kitasatosporales</taxon>
        <taxon>Streptomycetaceae</taxon>
        <taxon>Streptomyces</taxon>
    </lineage>
</organism>
<dbReference type="Proteomes" id="UP001499878">
    <property type="component" value="Unassembled WGS sequence"/>
</dbReference>
<feature type="domain" description="Peptidase S9 prolyl oligopeptidase catalytic" evidence="2">
    <location>
        <begin position="211"/>
        <end position="365"/>
    </location>
</feature>
<evidence type="ECO:0000259" key="2">
    <source>
        <dbReference type="Pfam" id="PF00326"/>
    </source>
</evidence>